<reference evidence="2 3" key="1">
    <citation type="journal article" date="2013" name="MBio">
        <title>Genome sequencing of the plant pathogen Taphrina deformans, the causal agent of peach leaf curl.</title>
        <authorList>
            <person name="Cisse O.H."/>
            <person name="Almeida J.M.G.C.F."/>
            <person name="Fonseca A."/>
            <person name="Kumar A.A."/>
            <person name="Salojaervi J."/>
            <person name="Overmyer K."/>
            <person name="Hauser P.M."/>
            <person name="Pagni M."/>
        </authorList>
    </citation>
    <scope>NUCLEOTIDE SEQUENCE [LARGE SCALE GENOMIC DNA]</scope>
    <source>
        <strain evidence="3">PYCC 5710 / ATCC 11124 / CBS 356.35 / IMI 108563 / JCM 9778 / NBRC 8474</strain>
    </source>
</reference>
<dbReference type="Proteomes" id="UP000013776">
    <property type="component" value="Unassembled WGS sequence"/>
</dbReference>
<gene>
    <name evidence="2" type="ORF">TAPDE_001477</name>
</gene>
<comment type="caution">
    <text evidence="2">The sequence shown here is derived from an EMBL/GenBank/DDBJ whole genome shotgun (WGS) entry which is preliminary data.</text>
</comment>
<sequence>MVMWTPELDRALFIAILAQNPGLKIDADAIAVTLCGGRDLTHRAITERLRRLKMMVQGSPTSPTKPAVTGKRQKGMTGSPLSKILKSSQYDGDDD</sequence>
<evidence type="ECO:0000313" key="3">
    <source>
        <dbReference type="Proteomes" id="UP000013776"/>
    </source>
</evidence>
<keyword evidence="3" id="KW-1185">Reference proteome</keyword>
<feature type="region of interest" description="Disordered" evidence="1">
    <location>
        <begin position="55"/>
        <end position="95"/>
    </location>
</feature>
<evidence type="ECO:0000313" key="2">
    <source>
        <dbReference type="EMBL" id="CCG81662.1"/>
    </source>
</evidence>
<dbReference type="VEuPathDB" id="FungiDB:TAPDE_001477"/>
<name>R4XE79_TAPDE</name>
<proteinExistence type="predicted"/>
<dbReference type="OrthoDB" id="5418867at2759"/>
<evidence type="ECO:0000256" key="1">
    <source>
        <dbReference type="SAM" id="MobiDB-lite"/>
    </source>
</evidence>
<organism evidence="2 3">
    <name type="scientific">Taphrina deformans (strain PYCC 5710 / ATCC 11124 / CBS 356.35 / IMI 108563 / JCM 9778 / NBRC 8474)</name>
    <name type="common">Peach leaf curl fungus</name>
    <name type="synonym">Lalaria deformans</name>
    <dbReference type="NCBI Taxonomy" id="1097556"/>
    <lineage>
        <taxon>Eukaryota</taxon>
        <taxon>Fungi</taxon>
        <taxon>Dikarya</taxon>
        <taxon>Ascomycota</taxon>
        <taxon>Taphrinomycotina</taxon>
        <taxon>Taphrinomycetes</taxon>
        <taxon>Taphrinales</taxon>
        <taxon>Taphrinaceae</taxon>
        <taxon>Taphrina</taxon>
    </lineage>
</organism>
<protein>
    <submittedName>
        <fullName evidence="2">Uncharacterized protein</fullName>
    </submittedName>
</protein>
<dbReference type="AlphaFoldDB" id="R4XE79"/>
<feature type="compositionally biased region" description="Polar residues" evidence="1">
    <location>
        <begin position="85"/>
        <end position="95"/>
    </location>
</feature>
<dbReference type="EMBL" id="CAHR02000054">
    <property type="protein sequence ID" value="CCG81662.1"/>
    <property type="molecule type" value="Genomic_DNA"/>
</dbReference>
<accession>R4XE79</accession>